<sequence>MNSKSQIYFEKLIVSDKWARVENMAFELDGRIDYNDRMAEYLQDICPEVLCINVTAEQCVKYEHSCGLNFVEISEYVFQYIYNE</sequence>
<dbReference type="AlphaFoldDB" id="A0A1I1ENC1"/>
<evidence type="ECO:0000313" key="2">
    <source>
        <dbReference type="Proteomes" id="UP000198862"/>
    </source>
</evidence>
<gene>
    <name evidence="1" type="ORF">SAMN02745724_00363</name>
</gene>
<accession>A0A1I1ENC1</accession>
<dbReference type="Proteomes" id="UP000198862">
    <property type="component" value="Unassembled WGS sequence"/>
</dbReference>
<dbReference type="RefSeq" id="WP_091979292.1">
    <property type="nucleotide sequence ID" value="NZ_FOLO01000002.1"/>
</dbReference>
<protein>
    <submittedName>
        <fullName evidence="1">Uncharacterized protein</fullName>
    </submittedName>
</protein>
<keyword evidence="2" id="KW-1185">Reference proteome</keyword>
<evidence type="ECO:0000313" key="1">
    <source>
        <dbReference type="EMBL" id="SFB88604.1"/>
    </source>
</evidence>
<reference evidence="1 2" key="1">
    <citation type="submission" date="2016-10" db="EMBL/GenBank/DDBJ databases">
        <authorList>
            <person name="de Groot N.N."/>
        </authorList>
    </citation>
    <scope>NUCLEOTIDE SEQUENCE [LARGE SCALE GENOMIC DNA]</scope>
    <source>
        <strain evidence="1 2">DSM 6059</strain>
    </source>
</reference>
<name>A0A1I1ENC1_9GAMM</name>
<organism evidence="1 2">
    <name type="scientific">Pseudoalteromonas denitrificans DSM 6059</name>
    <dbReference type="NCBI Taxonomy" id="1123010"/>
    <lineage>
        <taxon>Bacteria</taxon>
        <taxon>Pseudomonadati</taxon>
        <taxon>Pseudomonadota</taxon>
        <taxon>Gammaproteobacteria</taxon>
        <taxon>Alteromonadales</taxon>
        <taxon>Pseudoalteromonadaceae</taxon>
        <taxon>Pseudoalteromonas</taxon>
    </lineage>
</organism>
<dbReference type="EMBL" id="FOLO01000002">
    <property type="protein sequence ID" value="SFB88604.1"/>
    <property type="molecule type" value="Genomic_DNA"/>
</dbReference>
<dbReference type="OrthoDB" id="9882604at2"/>
<proteinExistence type="predicted"/>